<dbReference type="EMBL" id="KZ821240">
    <property type="protein sequence ID" value="PYH44007.1"/>
    <property type="molecule type" value="Genomic_DNA"/>
</dbReference>
<evidence type="ECO:0000259" key="4">
    <source>
        <dbReference type="PROSITE" id="PS50103"/>
    </source>
</evidence>
<protein>
    <recommendedName>
        <fullName evidence="4">C3H1-type domain-containing protein</fullName>
    </recommendedName>
</protein>
<feature type="domain" description="C3H1-type" evidence="4">
    <location>
        <begin position="411"/>
        <end position="438"/>
    </location>
</feature>
<sequence length="456" mass="51806">MTAITYLDRYRNLVHTEQKKNLLIEELLQRVAQLEDANEQQKLDHEREKLFNRDIQLSEMELMGQVSRFQLLMNRQPYIIGLLDGSSFIFQDEYLKKGAQGGKLAAEKLHDELEGYVANQLPTVKDLNILIRMYINVRGLSETCIRGGITIDSSLLEGFIRGFNSCYASMDIVDTGAFALNLYNCHCHQILLGCADEDSFIQVLGDNLKDRELMGRVTLFEALPFEGNLDVIKSSFRTMRCTDVFRDSKIFPIWSPWKAAVATQPRTELTPSPMPEPKQSPRSVNNASTNPSTSISLASSRPSSPEGGFQVVRSKAAKPTRPKVIERNKYGQRVDKLNLKNINQQDLSRLKKLKLCNFYYLLGECPADDCQHEHSRRLTKSELVILAAIARMIPCRYGLECDDPDCLYEHRCPHSELGQKECHWGSNCRFEPAAHGIDTMIVKVTKILGLPTKKFI</sequence>
<organism evidence="5 6">
    <name type="scientific">Aspergillus saccharolyticus JOP 1030-1</name>
    <dbReference type="NCBI Taxonomy" id="1450539"/>
    <lineage>
        <taxon>Eukaryota</taxon>
        <taxon>Fungi</taxon>
        <taxon>Dikarya</taxon>
        <taxon>Ascomycota</taxon>
        <taxon>Pezizomycotina</taxon>
        <taxon>Eurotiomycetes</taxon>
        <taxon>Eurotiomycetidae</taxon>
        <taxon>Eurotiales</taxon>
        <taxon>Aspergillaceae</taxon>
        <taxon>Aspergillus</taxon>
        <taxon>Aspergillus subgen. Circumdati</taxon>
    </lineage>
</organism>
<dbReference type="Proteomes" id="UP000248349">
    <property type="component" value="Unassembled WGS sequence"/>
</dbReference>
<keyword evidence="6" id="KW-1185">Reference proteome</keyword>
<accession>A0A318ZBV9</accession>
<feature type="region of interest" description="Disordered" evidence="3">
    <location>
        <begin position="264"/>
        <end position="325"/>
    </location>
</feature>
<proteinExistence type="predicted"/>
<keyword evidence="1" id="KW-0863">Zinc-finger</keyword>
<evidence type="ECO:0000313" key="6">
    <source>
        <dbReference type="Proteomes" id="UP000248349"/>
    </source>
</evidence>
<dbReference type="RefSeq" id="XP_025429989.1">
    <property type="nucleotide sequence ID" value="XM_025572763.1"/>
</dbReference>
<dbReference type="InterPro" id="IPR057654">
    <property type="entry name" value="Znf-CCCH_tandem"/>
</dbReference>
<keyword evidence="2" id="KW-0175">Coiled coil</keyword>
<keyword evidence="1" id="KW-0862">Zinc</keyword>
<dbReference type="OrthoDB" id="2270193at2759"/>
<dbReference type="Gene3D" id="4.10.1000.10">
    <property type="entry name" value="Zinc finger, CCCH-type"/>
    <property type="match status" value="1"/>
</dbReference>
<dbReference type="AlphaFoldDB" id="A0A318ZBV9"/>
<dbReference type="InterPro" id="IPR000571">
    <property type="entry name" value="Znf_CCCH"/>
</dbReference>
<dbReference type="PANTHER" id="PTHR37543">
    <property type="entry name" value="CCCH ZINC FINGER DNA BINDING PROTEIN (AFU_ORTHOLOGUE AFUA_5G12760)"/>
    <property type="match status" value="1"/>
</dbReference>
<feature type="zinc finger region" description="C3H1-type" evidence="1">
    <location>
        <begin position="411"/>
        <end position="438"/>
    </location>
</feature>
<dbReference type="STRING" id="1450539.A0A318ZBV9"/>
<dbReference type="GO" id="GO:0008270">
    <property type="term" value="F:zinc ion binding"/>
    <property type="evidence" value="ECO:0007669"/>
    <property type="project" value="UniProtKB-KW"/>
</dbReference>
<feature type="compositionally biased region" description="Low complexity" evidence="3">
    <location>
        <begin position="291"/>
        <end position="305"/>
    </location>
</feature>
<feature type="coiled-coil region" evidence="2">
    <location>
        <begin position="17"/>
        <end position="44"/>
    </location>
</feature>
<name>A0A318ZBV9_9EURO</name>
<dbReference type="PROSITE" id="PS50103">
    <property type="entry name" value="ZF_C3H1"/>
    <property type="match status" value="2"/>
</dbReference>
<evidence type="ECO:0000313" key="5">
    <source>
        <dbReference type="EMBL" id="PYH44007.1"/>
    </source>
</evidence>
<gene>
    <name evidence="5" type="ORF">BP01DRAFT_322442</name>
</gene>
<dbReference type="GeneID" id="37073991"/>
<feature type="domain" description="C3H1-type" evidence="4">
    <location>
        <begin position="350"/>
        <end position="377"/>
    </location>
</feature>
<evidence type="ECO:0000256" key="1">
    <source>
        <dbReference type="PROSITE-ProRule" id="PRU00723"/>
    </source>
</evidence>
<dbReference type="Pfam" id="PF25540">
    <property type="entry name" value="DUF7923"/>
    <property type="match status" value="1"/>
</dbReference>
<feature type="zinc finger region" description="C3H1-type" evidence="1">
    <location>
        <begin position="350"/>
        <end position="377"/>
    </location>
</feature>
<evidence type="ECO:0000256" key="3">
    <source>
        <dbReference type="SAM" id="MobiDB-lite"/>
    </source>
</evidence>
<dbReference type="PANTHER" id="PTHR37543:SF1">
    <property type="entry name" value="CCCH ZINC FINGER DNA BINDING PROTEIN (AFU_ORTHOLOGUE AFUA_5G12760)"/>
    <property type="match status" value="1"/>
</dbReference>
<dbReference type="Pfam" id="PF25543">
    <property type="entry name" value="zf-CCCH_tandem"/>
    <property type="match status" value="1"/>
</dbReference>
<dbReference type="Pfam" id="PF25542">
    <property type="entry name" value="zf-CCCH_12"/>
    <property type="match status" value="1"/>
</dbReference>
<feature type="compositionally biased region" description="Polar residues" evidence="3">
    <location>
        <begin position="280"/>
        <end position="290"/>
    </location>
</feature>
<reference evidence="5 6" key="1">
    <citation type="submission" date="2016-12" db="EMBL/GenBank/DDBJ databases">
        <title>The genomes of Aspergillus section Nigri reveals drivers in fungal speciation.</title>
        <authorList>
            <consortium name="DOE Joint Genome Institute"/>
            <person name="Vesth T.C."/>
            <person name="Nybo J."/>
            <person name="Theobald S."/>
            <person name="Brandl J."/>
            <person name="Frisvad J.C."/>
            <person name="Nielsen K.F."/>
            <person name="Lyhne E.K."/>
            <person name="Kogle M.E."/>
            <person name="Kuo A."/>
            <person name="Riley R."/>
            <person name="Clum A."/>
            <person name="Nolan M."/>
            <person name="Lipzen A."/>
            <person name="Salamov A."/>
            <person name="Henrissat B."/>
            <person name="Wiebenga A."/>
            <person name="De Vries R.P."/>
            <person name="Grigoriev I.V."/>
            <person name="Mortensen U.H."/>
            <person name="Andersen M.R."/>
            <person name="Baker S.E."/>
        </authorList>
    </citation>
    <scope>NUCLEOTIDE SEQUENCE [LARGE SCALE GENOMIC DNA]</scope>
    <source>
        <strain evidence="5 6">JOP 1030-1</strain>
    </source>
</reference>
<dbReference type="InterPro" id="IPR057683">
    <property type="entry name" value="DUF7923"/>
</dbReference>
<keyword evidence="1" id="KW-0479">Metal-binding</keyword>
<evidence type="ECO:0000256" key="2">
    <source>
        <dbReference type="SAM" id="Coils"/>
    </source>
</evidence>